<keyword evidence="17" id="KW-1133">Transmembrane helix</keyword>
<dbReference type="FunFam" id="1.10.3810.10:FF:000001">
    <property type="entry name" value="Penicillin-binding protein 1A"/>
    <property type="match status" value="1"/>
</dbReference>
<dbReference type="InterPro" id="IPR012338">
    <property type="entry name" value="Beta-lactam/transpept-like"/>
</dbReference>
<keyword evidence="17" id="KW-0812">Transmembrane</keyword>
<feature type="domain" description="Glycosyl transferase family 51" evidence="19">
    <location>
        <begin position="63"/>
        <end position="238"/>
    </location>
</feature>
<dbReference type="GO" id="GO:0008360">
    <property type="term" value="P:regulation of cell shape"/>
    <property type="evidence" value="ECO:0007669"/>
    <property type="project" value="UniProtKB-KW"/>
</dbReference>
<keyword evidence="10" id="KW-0133">Cell shape</keyword>
<evidence type="ECO:0000256" key="5">
    <source>
        <dbReference type="ARBA" id="ARBA00022645"/>
    </source>
</evidence>
<keyword evidence="6" id="KW-0645">Protease</keyword>
<keyword evidence="9" id="KW-0378">Hydrolase</keyword>
<keyword evidence="11" id="KW-0573">Peptidoglycan synthesis</keyword>
<dbReference type="GO" id="GO:0009252">
    <property type="term" value="P:peptidoglycan biosynthetic process"/>
    <property type="evidence" value="ECO:0007669"/>
    <property type="project" value="UniProtKB-KW"/>
</dbReference>
<dbReference type="Pfam" id="PF00905">
    <property type="entry name" value="Transpeptidase"/>
    <property type="match status" value="1"/>
</dbReference>
<comment type="similarity">
    <text evidence="2">In the C-terminal section; belongs to the transpeptidase family.</text>
</comment>
<keyword evidence="14" id="KW-0961">Cell wall biogenesis/degradation</keyword>
<comment type="similarity">
    <text evidence="3">In the N-terminal section; belongs to the glycosyltransferase 51 family.</text>
</comment>
<evidence type="ECO:0000256" key="4">
    <source>
        <dbReference type="ARBA" id="ARBA00022475"/>
    </source>
</evidence>
<evidence type="ECO:0000256" key="6">
    <source>
        <dbReference type="ARBA" id="ARBA00022670"/>
    </source>
</evidence>
<dbReference type="PANTHER" id="PTHR32282">
    <property type="entry name" value="BINDING PROTEIN TRANSPEPTIDASE, PUTATIVE-RELATED"/>
    <property type="match status" value="1"/>
</dbReference>
<evidence type="ECO:0000313" key="21">
    <source>
        <dbReference type="Proteomes" id="UP000441585"/>
    </source>
</evidence>
<feature type="domain" description="Penicillin-binding protein transpeptidase" evidence="18">
    <location>
        <begin position="350"/>
        <end position="587"/>
    </location>
</feature>
<evidence type="ECO:0000256" key="12">
    <source>
        <dbReference type="ARBA" id="ARBA00023136"/>
    </source>
</evidence>
<keyword evidence="8" id="KW-0808">Transferase</keyword>
<dbReference type="GO" id="GO:0030288">
    <property type="term" value="C:outer membrane-bounded periplasmic space"/>
    <property type="evidence" value="ECO:0007669"/>
    <property type="project" value="TreeGrafter"/>
</dbReference>
<keyword evidence="12 17" id="KW-0472">Membrane</keyword>
<comment type="catalytic activity">
    <reaction evidence="16">
        <text>[GlcNAc-(1-&gt;4)-Mur2Ac(oyl-L-Ala-gamma-D-Glu-L-Lys-D-Ala-D-Ala)](n)-di-trans,octa-cis-undecaprenyl diphosphate + beta-D-GlcNAc-(1-&gt;4)-Mur2Ac(oyl-L-Ala-gamma-D-Glu-L-Lys-D-Ala-D-Ala)-di-trans,octa-cis-undecaprenyl diphosphate = [GlcNAc-(1-&gt;4)-Mur2Ac(oyl-L-Ala-gamma-D-Glu-L-Lys-D-Ala-D-Ala)](n+1)-di-trans,octa-cis-undecaprenyl diphosphate + di-trans,octa-cis-undecaprenyl diphosphate + H(+)</text>
        <dbReference type="Rhea" id="RHEA:23708"/>
        <dbReference type="Rhea" id="RHEA-COMP:9602"/>
        <dbReference type="Rhea" id="RHEA-COMP:9603"/>
        <dbReference type="ChEBI" id="CHEBI:15378"/>
        <dbReference type="ChEBI" id="CHEBI:58405"/>
        <dbReference type="ChEBI" id="CHEBI:60033"/>
        <dbReference type="ChEBI" id="CHEBI:78435"/>
        <dbReference type="EC" id="2.4.99.28"/>
    </reaction>
</comment>
<dbReference type="InterPro" id="IPR050396">
    <property type="entry name" value="Glycosyltr_51/Transpeptidase"/>
</dbReference>
<evidence type="ECO:0000256" key="2">
    <source>
        <dbReference type="ARBA" id="ARBA00007090"/>
    </source>
</evidence>
<reference evidence="20 21" key="1">
    <citation type="submission" date="2019-11" db="EMBL/GenBank/DDBJ databases">
        <title>Bacillus idriensis genome.</title>
        <authorList>
            <person name="Konopka E.N."/>
            <person name="Newman J.D."/>
        </authorList>
    </citation>
    <scope>NUCLEOTIDE SEQUENCE [LARGE SCALE GENOMIC DNA]</scope>
    <source>
        <strain evidence="20 21">DSM 19097</strain>
    </source>
</reference>
<dbReference type="InterPro" id="IPR036950">
    <property type="entry name" value="PBP_transglycosylase"/>
</dbReference>
<dbReference type="SUPFAM" id="SSF56601">
    <property type="entry name" value="beta-lactamase/transpeptidase-like"/>
    <property type="match status" value="1"/>
</dbReference>
<dbReference type="SUPFAM" id="SSF53955">
    <property type="entry name" value="Lysozyme-like"/>
    <property type="match status" value="1"/>
</dbReference>
<evidence type="ECO:0000256" key="9">
    <source>
        <dbReference type="ARBA" id="ARBA00022801"/>
    </source>
</evidence>
<dbReference type="PANTHER" id="PTHR32282:SF11">
    <property type="entry name" value="PENICILLIN-BINDING PROTEIN 1B"/>
    <property type="match status" value="1"/>
</dbReference>
<evidence type="ECO:0000256" key="7">
    <source>
        <dbReference type="ARBA" id="ARBA00022676"/>
    </source>
</evidence>
<dbReference type="GO" id="GO:0071555">
    <property type="term" value="P:cell wall organization"/>
    <property type="evidence" value="ECO:0007669"/>
    <property type="project" value="UniProtKB-KW"/>
</dbReference>
<accession>A0A6I2M999</accession>
<organism evidence="20 21">
    <name type="scientific">Metabacillus idriensis</name>
    <dbReference type="NCBI Taxonomy" id="324768"/>
    <lineage>
        <taxon>Bacteria</taxon>
        <taxon>Bacillati</taxon>
        <taxon>Bacillota</taxon>
        <taxon>Bacilli</taxon>
        <taxon>Bacillales</taxon>
        <taxon>Bacillaceae</taxon>
        <taxon>Metabacillus</taxon>
    </lineage>
</organism>
<dbReference type="GO" id="GO:0005886">
    <property type="term" value="C:plasma membrane"/>
    <property type="evidence" value="ECO:0007669"/>
    <property type="project" value="UniProtKB-SubCell"/>
</dbReference>
<dbReference type="EMBL" id="WKKF01000002">
    <property type="protein sequence ID" value="MRX54770.1"/>
    <property type="molecule type" value="Genomic_DNA"/>
</dbReference>
<evidence type="ECO:0000256" key="3">
    <source>
        <dbReference type="ARBA" id="ARBA00007739"/>
    </source>
</evidence>
<keyword evidence="13" id="KW-0511">Multifunctional enzyme</keyword>
<dbReference type="GO" id="GO:0008955">
    <property type="term" value="F:peptidoglycan glycosyltransferase activity"/>
    <property type="evidence" value="ECO:0007669"/>
    <property type="project" value="UniProtKB-EC"/>
</dbReference>
<dbReference type="GO" id="GO:0006508">
    <property type="term" value="P:proteolysis"/>
    <property type="evidence" value="ECO:0007669"/>
    <property type="project" value="UniProtKB-KW"/>
</dbReference>
<evidence type="ECO:0000259" key="18">
    <source>
        <dbReference type="Pfam" id="PF00905"/>
    </source>
</evidence>
<gene>
    <name evidence="20" type="ORF">GJU41_12375</name>
</gene>
<evidence type="ECO:0000256" key="10">
    <source>
        <dbReference type="ARBA" id="ARBA00022960"/>
    </source>
</evidence>
<feature type="transmembrane region" description="Helical" evidence="17">
    <location>
        <begin position="7"/>
        <end position="25"/>
    </location>
</feature>
<dbReference type="InterPro" id="IPR023346">
    <property type="entry name" value="Lysozyme-like_dom_sf"/>
</dbReference>
<evidence type="ECO:0000259" key="19">
    <source>
        <dbReference type="Pfam" id="PF00912"/>
    </source>
</evidence>
<dbReference type="RefSeq" id="WP_139149095.1">
    <property type="nucleotide sequence ID" value="NZ_CAJGAA010000002.1"/>
</dbReference>
<dbReference type="AlphaFoldDB" id="A0A6I2M999"/>
<keyword evidence="7" id="KW-0328">Glycosyltransferase</keyword>
<evidence type="ECO:0000256" key="8">
    <source>
        <dbReference type="ARBA" id="ARBA00022679"/>
    </source>
</evidence>
<comment type="subcellular location">
    <subcellularLocation>
        <location evidence="1">Cell membrane</location>
    </subcellularLocation>
</comment>
<comment type="catalytic activity">
    <reaction evidence="15">
        <text>Preferential cleavage: (Ac)2-L-Lys-D-Ala-|-D-Ala. Also transpeptidation of peptidyl-alanyl moieties that are N-acyl substituents of D-alanine.</text>
        <dbReference type="EC" id="3.4.16.4"/>
    </reaction>
</comment>
<evidence type="ECO:0000256" key="14">
    <source>
        <dbReference type="ARBA" id="ARBA00023316"/>
    </source>
</evidence>
<keyword evidence="5" id="KW-0121">Carboxypeptidase</keyword>
<keyword evidence="21" id="KW-1185">Reference proteome</keyword>
<evidence type="ECO:0000256" key="11">
    <source>
        <dbReference type="ARBA" id="ARBA00022984"/>
    </source>
</evidence>
<dbReference type="GO" id="GO:0009002">
    <property type="term" value="F:serine-type D-Ala-D-Ala carboxypeptidase activity"/>
    <property type="evidence" value="ECO:0007669"/>
    <property type="project" value="UniProtKB-EC"/>
</dbReference>
<comment type="caution">
    <text evidence="20">The sequence shown here is derived from an EMBL/GenBank/DDBJ whole genome shotgun (WGS) entry which is preliminary data.</text>
</comment>
<dbReference type="GO" id="GO:0008658">
    <property type="term" value="F:penicillin binding"/>
    <property type="evidence" value="ECO:0007669"/>
    <property type="project" value="InterPro"/>
</dbReference>
<evidence type="ECO:0000256" key="1">
    <source>
        <dbReference type="ARBA" id="ARBA00004236"/>
    </source>
</evidence>
<evidence type="ECO:0000256" key="17">
    <source>
        <dbReference type="SAM" id="Phobius"/>
    </source>
</evidence>
<dbReference type="InterPro" id="IPR001460">
    <property type="entry name" value="PCN-bd_Tpept"/>
</dbReference>
<name>A0A6I2M999_9BACI</name>
<evidence type="ECO:0000256" key="16">
    <source>
        <dbReference type="ARBA" id="ARBA00049902"/>
    </source>
</evidence>
<evidence type="ECO:0000256" key="13">
    <source>
        <dbReference type="ARBA" id="ARBA00023268"/>
    </source>
</evidence>
<dbReference type="Gene3D" id="3.40.710.10">
    <property type="entry name" value="DD-peptidase/beta-lactamase superfamily"/>
    <property type="match status" value="1"/>
</dbReference>
<dbReference type="Proteomes" id="UP000441585">
    <property type="component" value="Unassembled WGS sequence"/>
</dbReference>
<dbReference type="Pfam" id="PF00912">
    <property type="entry name" value="Transgly"/>
    <property type="match status" value="1"/>
</dbReference>
<evidence type="ECO:0000313" key="20">
    <source>
        <dbReference type="EMBL" id="MRX54770.1"/>
    </source>
</evidence>
<keyword evidence="4" id="KW-1003">Cell membrane</keyword>
<dbReference type="InterPro" id="IPR001264">
    <property type="entry name" value="Glyco_trans_51"/>
</dbReference>
<protein>
    <submittedName>
        <fullName evidence="20">PBP1A family penicillin-binding protein</fullName>
    </submittedName>
</protein>
<dbReference type="NCBIfam" id="TIGR02074">
    <property type="entry name" value="PBP_1a_fam"/>
    <property type="match status" value="1"/>
</dbReference>
<sequence>MTALRSIIGWISLIIMVPVLIYLFLISGEEVKNVKAVSTVLNEKLPLKEFPLTQNSFIVDQNGALVSEIITNQENRTYVPFDKIPEAVKTIFIVSEDQKFYEHIGFDPAGMARAVLINAKSQSIEQGGSTITQQLARNVFLSHEKTYNRKLSELLYSYHIERTFSKEEILEGYLNAVYFHNGVYGVQMASNYYFSKPIDKLTLAQIAFISAIPNNPALYDPIKHFNHTKKRQLLLLKNLLDGKYITGEQYNSASAEKIRLNLQHRTDRYPDYVTYVHDELKRLIAENEGFTKRAADAGKEEKAEIEEELNNRVHEVVKKGVIIHTALDPTMQANVADAFKNNLSDSSVQGASVVIDHHAHQIKALFGGKDYQKFNFNRAYQAYRQPGSAIKPLLDYVPYIDVKNASASSMISAKPFCKKDYCPKNYDEKTYGNMTLETAFKKSYNTPAVRMLDEVGIEKGYSYLTPFGFQAVTETDYVLPSAIGGFTNGFSPLELTQAYSAFANDGVFHKSHAIVQITDLQGNSLYHWNEEPLRVWKSTTNKEMRKLLSAATSSGTGTKAKHSALYLGGKTGTTNDYKDLWFVGLTDRYTAGVWIGKDKSGSIEKLSKSAPQQLIWRDITKYR</sequence>
<dbReference type="Gene3D" id="1.10.3810.10">
    <property type="entry name" value="Biosynthetic peptidoglycan transglycosylase-like"/>
    <property type="match status" value="1"/>
</dbReference>
<evidence type="ECO:0000256" key="15">
    <source>
        <dbReference type="ARBA" id="ARBA00034000"/>
    </source>
</evidence>
<proteinExistence type="inferred from homology"/>